<accession>G0U781</accession>
<reference evidence="2" key="1">
    <citation type="journal article" date="2012" name="Proc. Natl. Acad. Sci. U.S.A.">
        <title>Antigenic diversity is generated by distinct evolutionary mechanisms in African trypanosome species.</title>
        <authorList>
            <person name="Jackson A.P."/>
            <person name="Berry A."/>
            <person name="Aslett M."/>
            <person name="Allison H.C."/>
            <person name="Burton P."/>
            <person name="Vavrova-Anderson J."/>
            <person name="Brown R."/>
            <person name="Browne H."/>
            <person name="Corton N."/>
            <person name="Hauser H."/>
            <person name="Gamble J."/>
            <person name="Gilderthorp R."/>
            <person name="Marcello L."/>
            <person name="McQuillan J."/>
            <person name="Otto T.D."/>
            <person name="Quail M.A."/>
            <person name="Sanders M.J."/>
            <person name="van Tonder A."/>
            <person name="Ginger M.L."/>
            <person name="Field M.C."/>
            <person name="Barry J.D."/>
            <person name="Hertz-Fowler C."/>
            <person name="Berriman M."/>
        </authorList>
    </citation>
    <scope>NUCLEOTIDE SEQUENCE</scope>
    <source>
        <strain evidence="2">Y486</strain>
    </source>
</reference>
<evidence type="ECO:0000259" key="1">
    <source>
        <dbReference type="Pfam" id="PF13401"/>
    </source>
</evidence>
<dbReference type="EMBL" id="HE573026">
    <property type="protein sequence ID" value="CCC51738.1"/>
    <property type="molecule type" value="Genomic_DNA"/>
</dbReference>
<organism evidence="2">
    <name type="scientific">Trypanosoma vivax (strain Y486)</name>
    <dbReference type="NCBI Taxonomy" id="1055687"/>
    <lineage>
        <taxon>Eukaryota</taxon>
        <taxon>Discoba</taxon>
        <taxon>Euglenozoa</taxon>
        <taxon>Kinetoplastea</taxon>
        <taxon>Metakinetoplastina</taxon>
        <taxon>Trypanosomatida</taxon>
        <taxon>Trypanosomatidae</taxon>
        <taxon>Trypanosoma</taxon>
        <taxon>Duttonella</taxon>
    </lineage>
</organism>
<dbReference type="InterPro" id="IPR049945">
    <property type="entry name" value="AAA_22"/>
</dbReference>
<dbReference type="VEuPathDB" id="TriTrypDB:TvY486_1007840"/>
<sequence>MPSPAQPSSTTVLPQQNEKKANLCDELDTDVESGSGYISICGPPGSGKTTLVLEYLTSREKRLHGMKRSFLLEYVAGRAVDGDVLQRFARRLRPQGKRRRTECSLLQFSTLVRQWLDSAVEGSEIHFVLDDADDVKEETSTIDRWLSMCLGDWQGRRNSNIVCLWIVSQMPMNLSSCFRYHFIPRPEAHEICDWLDAMFTKNRVLFEDEMETDVPHLALEQAHATVKEAVLYYTTHLPMQSSIVARDIRQLLQRVQKVLPFLVQQDTAVRLNAMHLATAWGKWREAASPQALPPSSSGAGTVGLRKRLDPLVSVLKKIGYSAMLWALSAFYCGAVPKSKHARVFGARELQQRTSTTESSSASHKAAVLSSLAHVVRLPRLMLVYRALLDMCVNHIDHLEFAPAELAVQHNHTLVSWGLMVPTSQGTKGYHCHIPVTSAVALSQHLSLSLYDLIPQ</sequence>
<dbReference type="SUPFAM" id="SSF52540">
    <property type="entry name" value="P-loop containing nucleoside triphosphate hydrolases"/>
    <property type="match status" value="1"/>
</dbReference>
<dbReference type="AlphaFoldDB" id="G0U781"/>
<protein>
    <recommendedName>
        <fullName evidence="1">ORC1/DEAH AAA+ ATPase domain-containing protein</fullName>
    </recommendedName>
</protein>
<dbReference type="Pfam" id="PF13401">
    <property type="entry name" value="AAA_22"/>
    <property type="match status" value="1"/>
</dbReference>
<dbReference type="InterPro" id="IPR027417">
    <property type="entry name" value="P-loop_NTPase"/>
</dbReference>
<name>G0U781_TRYVY</name>
<proteinExistence type="predicted"/>
<feature type="domain" description="ORC1/DEAH AAA+ ATPase" evidence="1">
    <location>
        <begin position="33"/>
        <end position="146"/>
    </location>
</feature>
<dbReference type="OMA" id="RSYHCWI"/>
<gene>
    <name evidence="2" type="ORF">TVY486_1007840</name>
</gene>
<dbReference type="Gene3D" id="3.40.50.300">
    <property type="entry name" value="P-loop containing nucleotide triphosphate hydrolases"/>
    <property type="match status" value="1"/>
</dbReference>
<evidence type="ECO:0000313" key="2">
    <source>
        <dbReference type="EMBL" id="CCC51738.1"/>
    </source>
</evidence>
<dbReference type="GO" id="GO:0016887">
    <property type="term" value="F:ATP hydrolysis activity"/>
    <property type="evidence" value="ECO:0007669"/>
    <property type="project" value="InterPro"/>
</dbReference>